<accession>A0ACB8A533</accession>
<comment type="caution">
    <text evidence="1">The sequence shown here is derived from an EMBL/GenBank/DDBJ whole genome shotgun (WGS) entry which is preliminary data.</text>
</comment>
<dbReference type="EMBL" id="MU267840">
    <property type="protein sequence ID" value="KAH7908179.1"/>
    <property type="molecule type" value="Genomic_DNA"/>
</dbReference>
<dbReference type="Proteomes" id="UP000790377">
    <property type="component" value="Unassembled WGS sequence"/>
</dbReference>
<protein>
    <submittedName>
        <fullName evidence="1">Uncharacterized protein</fullName>
    </submittedName>
</protein>
<sequence>METGGALGIVLIKYHSNEEAKRCERAHGKKLGAGIGSADGEQELKLNYGIDFRPDLPISTLERSLRKIALRSSSTAFTREETTASYHPLVVFDPRALARATITSLTRIRPSPSSRSRSPSPIARRPGHPSGRQQQQKQSTSTAVVEPLARNGFEHVRVDFGSGTPESTMGRGMLQTNDSARRAGMVLNSGARTLAHHSVTVTVCPPRSQVSTDKTSWTEEEMVHEAESIVRELKMSLDKDITERVIAVDIRKLVSDEKAKKPNKPEREVSTKVVGEDEHVEQEEEGNYRSP</sequence>
<keyword evidence="2" id="KW-1185">Reference proteome</keyword>
<gene>
    <name evidence="1" type="ORF">BJ138DRAFT_1116074</name>
</gene>
<name>A0ACB8A533_9AGAM</name>
<evidence type="ECO:0000313" key="2">
    <source>
        <dbReference type="Proteomes" id="UP000790377"/>
    </source>
</evidence>
<organism evidence="1 2">
    <name type="scientific">Hygrophoropsis aurantiaca</name>
    <dbReference type="NCBI Taxonomy" id="72124"/>
    <lineage>
        <taxon>Eukaryota</taxon>
        <taxon>Fungi</taxon>
        <taxon>Dikarya</taxon>
        <taxon>Basidiomycota</taxon>
        <taxon>Agaricomycotina</taxon>
        <taxon>Agaricomycetes</taxon>
        <taxon>Agaricomycetidae</taxon>
        <taxon>Boletales</taxon>
        <taxon>Coniophorineae</taxon>
        <taxon>Hygrophoropsidaceae</taxon>
        <taxon>Hygrophoropsis</taxon>
    </lineage>
</organism>
<evidence type="ECO:0000313" key="1">
    <source>
        <dbReference type="EMBL" id="KAH7908179.1"/>
    </source>
</evidence>
<proteinExistence type="predicted"/>
<reference evidence="1" key="1">
    <citation type="journal article" date="2021" name="New Phytol.">
        <title>Evolutionary innovations through gain and loss of genes in the ectomycorrhizal Boletales.</title>
        <authorList>
            <person name="Wu G."/>
            <person name="Miyauchi S."/>
            <person name="Morin E."/>
            <person name="Kuo A."/>
            <person name="Drula E."/>
            <person name="Varga T."/>
            <person name="Kohler A."/>
            <person name="Feng B."/>
            <person name="Cao Y."/>
            <person name="Lipzen A."/>
            <person name="Daum C."/>
            <person name="Hundley H."/>
            <person name="Pangilinan J."/>
            <person name="Johnson J."/>
            <person name="Barry K."/>
            <person name="LaButti K."/>
            <person name="Ng V."/>
            <person name="Ahrendt S."/>
            <person name="Min B."/>
            <person name="Choi I.G."/>
            <person name="Park H."/>
            <person name="Plett J.M."/>
            <person name="Magnuson J."/>
            <person name="Spatafora J.W."/>
            <person name="Nagy L.G."/>
            <person name="Henrissat B."/>
            <person name="Grigoriev I.V."/>
            <person name="Yang Z.L."/>
            <person name="Xu J."/>
            <person name="Martin F.M."/>
        </authorList>
    </citation>
    <scope>NUCLEOTIDE SEQUENCE</scope>
    <source>
        <strain evidence="1">ATCC 28755</strain>
    </source>
</reference>